<proteinExistence type="predicted"/>
<evidence type="ECO:0000313" key="1">
    <source>
        <dbReference type="EMBL" id="SEP61310.1"/>
    </source>
</evidence>
<dbReference type="Proteomes" id="UP000198512">
    <property type="component" value="Unassembled WGS sequence"/>
</dbReference>
<evidence type="ECO:0000313" key="2">
    <source>
        <dbReference type="Proteomes" id="UP000198512"/>
    </source>
</evidence>
<comment type="caution">
    <text evidence="1">The sequence shown here is derived from an EMBL/GenBank/DDBJ whole genome shotgun (WGS) entry which is preliminary data.</text>
</comment>
<dbReference type="PROSITE" id="PS51257">
    <property type="entry name" value="PROKAR_LIPOPROTEIN"/>
    <property type="match status" value="1"/>
</dbReference>
<dbReference type="InterPro" id="IPR011990">
    <property type="entry name" value="TPR-like_helical_dom_sf"/>
</dbReference>
<name>A0ABY1B039_9PSED</name>
<dbReference type="EMBL" id="FOFP01000001">
    <property type="protein sequence ID" value="SEP61310.1"/>
    <property type="molecule type" value="Genomic_DNA"/>
</dbReference>
<dbReference type="Gene3D" id="1.25.40.10">
    <property type="entry name" value="Tetratricopeptide repeat domain"/>
    <property type="match status" value="1"/>
</dbReference>
<organism evidence="1 2">
    <name type="scientific">Pseudomonas cuatrocienegasensis</name>
    <dbReference type="NCBI Taxonomy" id="543360"/>
    <lineage>
        <taxon>Bacteria</taxon>
        <taxon>Pseudomonadati</taxon>
        <taxon>Pseudomonadota</taxon>
        <taxon>Gammaproteobacteria</taxon>
        <taxon>Pseudomonadales</taxon>
        <taxon>Pseudomonadaceae</taxon>
        <taxon>Pseudomonas</taxon>
    </lineage>
</organism>
<reference evidence="1 2" key="1">
    <citation type="submission" date="2016-10" db="EMBL/GenBank/DDBJ databases">
        <authorList>
            <person name="Varghese N."/>
            <person name="Submissions S."/>
        </authorList>
    </citation>
    <scope>NUCLEOTIDE SEQUENCE [LARGE SCALE GENOMIC DNA]</scope>
    <source>
        <strain evidence="1 2">CIP 109853</strain>
    </source>
</reference>
<sequence length="167" mass="18323">MPLLRPTALTAFVLLSGCASTPCDDPLSDACRDAQLLQQNDMLQARLLVASGELDQHQLASALLTRAAEQDRRGEAAFYQAILKVREGPQVDDVLKLLEQSAEHHHPYAVAMLYKIYSEPYLVEEADPVRAETYRAAYAELDVAKSGYPSLTQALQVVDGLLSVPVQ</sequence>
<keyword evidence="2" id="KW-1185">Reference proteome</keyword>
<evidence type="ECO:0008006" key="3">
    <source>
        <dbReference type="Google" id="ProtNLM"/>
    </source>
</evidence>
<gene>
    <name evidence="1" type="ORF">SAMN05216600_10186</name>
</gene>
<accession>A0ABY1B039</accession>
<protein>
    <recommendedName>
        <fullName evidence="3">Sel1 repeat family protein</fullName>
    </recommendedName>
</protein>